<feature type="compositionally biased region" description="Low complexity" evidence="4">
    <location>
        <begin position="286"/>
        <end position="297"/>
    </location>
</feature>
<dbReference type="InterPro" id="IPR027417">
    <property type="entry name" value="P-loop_NTPase"/>
</dbReference>
<dbReference type="GO" id="GO:0032790">
    <property type="term" value="P:ribosome disassembly"/>
    <property type="evidence" value="ECO:0007669"/>
    <property type="project" value="TreeGrafter"/>
</dbReference>
<dbReference type="InterPro" id="IPR041095">
    <property type="entry name" value="EFG_II"/>
</dbReference>
<dbReference type="InterPro" id="IPR000795">
    <property type="entry name" value="T_Tr_GTP-bd_dom"/>
</dbReference>
<evidence type="ECO:0000256" key="1">
    <source>
        <dbReference type="ARBA" id="ARBA00022741"/>
    </source>
</evidence>
<evidence type="ECO:0000256" key="4">
    <source>
        <dbReference type="SAM" id="MobiDB-lite"/>
    </source>
</evidence>
<dbReference type="SUPFAM" id="SSF54980">
    <property type="entry name" value="EF-G C-terminal domain-like"/>
    <property type="match status" value="2"/>
</dbReference>
<feature type="region of interest" description="Disordered" evidence="4">
    <location>
        <begin position="246"/>
        <end position="265"/>
    </location>
</feature>
<feature type="compositionally biased region" description="Basic and acidic residues" evidence="4">
    <location>
        <begin position="253"/>
        <end position="264"/>
    </location>
</feature>
<dbReference type="Pfam" id="PF00009">
    <property type="entry name" value="GTP_EFTU"/>
    <property type="match status" value="1"/>
</dbReference>
<dbReference type="GO" id="GO:0032543">
    <property type="term" value="P:mitochondrial translation"/>
    <property type="evidence" value="ECO:0007669"/>
    <property type="project" value="TreeGrafter"/>
</dbReference>
<dbReference type="AlphaFoldDB" id="A0A0P1BHV9"/>
<feature type="region of interest" description="Disordered" evidence="4">
    <location>
        <begin position="272"/>
        <end position="310"/>
    </location>
</feature>
<dbReference type="Gene3D" id="3.40.50.300">
    <property type="entry name" value="P-loop containing nucleotide triphosphate hydrolases"/>
    <property type="match status" value="1"/>
</dbReference>
<dbReference type="PANTHER" id="PTHR43261">
    <property type="entry name" value="TRANSLATION ELONGATION FACTOR G-RELATED"/>
    <property type="match status" value="1"/>
</dbReference>
<evidence type="ECO:0000313" key="6">
    <source>
        <dbReference type="EMBL" id="CEH15244.1"/>
    </source>
</evidence>
<dbReference type="GO" id="GO:0005525">
    <property type="term" value="F:GTP binding"/>
    <property type="evidence" value="ECO:0007669"/>
    <property type="project" value="UniProtKB-KW"/>
</dbReference>
<dbReference type="PROSITE" id="PS51722">
    <property type="entry name" value="G_TR_2"/>
    <property type="match status" value="1"/>
</dbReference>
<sequence>MWTVGVRRANITLVDTPGHVDFTIEVERALRVVDACVVVLDGVAGVESQTRNNWNISARYGLRSHMVFINKLDRAGASVSRCLRSIIRTLHPQPLLLQLPIPAIKASSAESTTLAGLIDLLHLRAHTYTGEAGEVMKSLELQEAMAEGLVQEELARECKRARHALVESAASLDDELLEELLDLDASSQRATSTASAHDKVSAQSLLKALRRLVQRGTALPVLLGSAMKGIGAQDVLDYVVQLFPSPDQAGDPDASRQRGIKEESGAVWAELSPEADNGKGGRTTRRGNTSTIASGQTRGRGGGGSGAVQEATPVPAAASALSGASLDADNRVAVSINDSELSLLAFKVVHVPPPVFSMSVEARSKSDEEGVHEALSMLVRTDPSLRLDQGQQRQKQRQGWSASTFDSSSSSAAAEMTSLGSAGTGQTVLSGMGELHLEIAKGRLTEEFGANARMGSVRVSYRETLRDETKICTVSEVLDKDVLGKRLKAAITLDAESIARHEKGGGKQFVEEEEQSTGAAGSGSNSGSASASASASSPIHPDTLTPQAMRQALRAGITAALSRELFPSLLVLLFCAP</sequence>
<keyword evidence="1" id="KW-0547">Nucleotide-binding</keyword>
<feature type="region of interest" description="Disordered" evidence="4">
    <location>
        <begin position="502"/>
        <end position="543"/>
    </location>
</feature>
<dbReference type="SUPFAM" id="SSF52540">
    <property type="entry name" value="P-loop containing nucleoside triphosphate hydrolases"/>
    <property type="match status" value="1"/>
</dbReference>
<feature type="compositionally biased region" description="Low complexity" evidence="4">
    <location>
        <begin position="516"/>
        <end position="537"/>
    </location>
</feature>
<dbReference type="GO" id="GO:0003924">
    <property type="term" value="F:GTPase activity"/>
    <property type="evidence" value="ECO:0007669"/>
    <property type="project" value="InterPro"/>
</dbReference>
<keyword evidence="2" id="KW-0648">Protein biosynthesis</keyword>
<dbReference type="PANTHER" id="PTHR43261:SF1">
    <property type="entry name" value="RIBOSOME-RELEASING FACTOR 2, MITOCHONDRIAL"/>
    <property type="match status" value="1"/>
</dbReference>
<accession>A0A0P1BHV9</accession>
<proteinExistence type="predicted"/>
<dbReference type="Gene3D" id="3.30.70.870">
    <property type="entry name" value="Elongation Factor G (Translational Gtpase), domain 3"/>
    <property type="match status" value="1"/>
</dbReference>
<dbReference type="GO" id="GO:0005739">
    <property type="term" value="C:mitochondrion"/>
    <property type="evidence" value="ECO:0007669"/>
    <property type="project" value="TreeGrafter"/>
</dbReference>
<dbReference type="EMBL" id="CCYA01000260">
    <property type="protein sequence ID" value="CEH15244.1"/>
    <property type="molecule type" value="Genomic_DNA"/>
</dbReference>
<dbReference type="STRING" id="401625.A0A0P1BHV9"/>
<evidence type="ECO:0000256" key="2">
    <source>
        <dbReference type="ARBA" id="ARBA00022917"/>
    </source>
</evidence>
<reference evidence="6 7" key="1">
    <citation type="submission" date="2014-09" db="EMBL/GenBank/DDBJ databases">
        <authorList>
            <person name="Magalhaes I.L.F."/>
            <person name="Oliveira U."/>
            <person name="Santos F.R."/>
            <person name="Vidigal T.H.D.A."/>
            <person name="Brescovit A.D."/>
            <person name="Santos A.J."/>
        </authorList>
    </citation>
    <scope>NUCLEOTIDE SEQUENCE [LARGE SCALE GENOMIC DNA]</scope>
</reference>
<feature type="domain" description="Tr-type G" evidence="5">
    <location>
        <begin position="1"/>
        <end position="247"/>
    </location>
</feature>
<name>A0A0P1BHV9_9BASI</name>
<protein>
    <submittedName>
        <fullName evidence="6">Related to mef2-translation elongation mitochondrial</fullName>
    </submittedName>
</protein>
<evidence type="ECO:0000259" key="5">
    <source>
        <dbReference type="PROSITE" id="PS51722"/>
    </source>
</evidence>
<keyword evidence="7" id="KW-1185">Reference proteome</keyword>
<dbReference type="Pfam" id="PF14492">
    <property type="entry name" value="EFG_III"/>
    <property type="match status" value="2"/>
</dbReference>
<dbReference type="Proteomes" id="UP000054845">
    <property type="component" value="Unassembled WGS sequence"/>
</dbReference>
<dbReference type="OrthoDB" id="198619at2759"/>
<dbReference type="InterPro" id="IPR035647">
    <property type="entry name" value="EFG_III/V"/>
</dbReference>
<keyword evidence="3" id="KW-0342">GTP-binding</keyword>
<evidence type="ECO:0000313" key="7">
    <source>
        <dbReference type="Proteomes" id="UP000054845"/>
    </source>
</evidence>
<organism evidence="6 7">
    <name type="scientific">Ceraceosorus bombacis</name>
    <dbReference type="NCBI Taxonomy" id="401625"/>
    <lineage>
        <taxon>Eukaryota</taxon>
        <taxon>Fungi</taxon>
        <taxon>Dikarya</taxon>
        <taxon>Basidiomycota</taxon>
        <taxon>Ustilaginomycotina</taxon>
        <taxon>Exobasidiomycetes</taxon>
        <taxon>Ceraceosorales</taxon>
        <taxon>Ceraceosoraceae</taxon>
        <taxon>Ceraceosorus</taxon>
    </lineage>
</organism>
<feature type="compositionally biased region" description="Low complexity" evidence="4">
    <location>
        <begin position="389"/>
        <end position="414"/>
    </location>
</feature>
<evidence type="ECO:0000256" key="3">
    <source>
        <dbReference type="ARBA" id="ARBA00023134"/>
    </source>
</evidence>
<feature type="region of interest" description="Disordered" evidence="4">
    <location>
        <begin position="382"/>
        <end position="419"/>
    </location>
</feature>